<feature type="transmembrane region" description="Helical" evidence="10">
    <location>
        <begin position="281"/>
        <end position="304"/>
    </location>
</feature>
<name>A0A2K2U5P7_9ACTN</name>
<dbReference type="InterPro" id="IPR027417">
    <property type="entry name" value="P-loop_NTPase"/>
</dbReference>
<dbReference type="GO" id="GO:0016887">
    <property type="term" value="F:ATP hydrolysis activity"/>
    <property type="evidence" value="ECO:0007669"/>
    <property type="project" value="InterPro"/>
</dbReference>
<reference evidence="13 14" key="1">
    <citation type="journal article" date="2018" name="Int. J. Syst. Evol. Microbiol.">
        <title>Rubneribacter badeniensis gen. nov., sp. nov. and Enteroscipio rubneri gen. nov., sp. nov., new members of the Eggerthellaceae isolated from human faeces.</title>
        <authorList>
            <person name="Danylec N."/>
            <person name="Gobl A."/>
            <person name="Stoll D.A."/>
            <person name="Hetzer B."/>
            <person name="Kulling S.E."/>
            <person name="Huch M."/>
        </authorList>
    </citation>
    <scope>NUCLEOTIDE SEQUENCE [LARGE SCALE GENOMIC DNA]</scope>
    <source>
        <strain evidence="13 14">ResAG-85</strain>
    </source>
</reference>
<sequence length="612" mass="65885">MGSLAESLDRLTLRRPKNYCAMVGWRILDSMVSSLPTGIMVAAVYVLMGPIADPGSALDVRALALCLVALAAQLALSYLSSRKIYILTCAGTADIVLEARLAMGEKLRRLPMGFYSERDAGDLTSVLLRDYRIVENYGGELLSQAGCILARLAVFSVFLAVFDARMAAATLAVVPLALPFLYLGFRGLSRVSDEMARALRESDARSIEYARGIRTLKAFGLAGEQFAALERSFDELRRVSIKKEAASRPVAVFGRLVLSCGIGVVMAAGTALLSQGALHPFSFMVFLLVALNLYEPVISLFYFLSDFSHADKAARRIDAVLDEPELSEPALEKRRAAQGLDYAFEEVVFGYGAPGKERPDADAAPGAKAAQGAPDDVLRGLSLEAPQGGMTALVGRSGSGKSTVVRLMARFWDPRAGEVRLGGVPLKRMGADALLSRVSIVFQDVYLFQDTIAENIRMGREGATDEEVRDAARRAACLEFIERLPQGFDTVVGEGGCTLSGGEKQRISIARALLKDAPIVLLDEATASLDPQNEVLVQRAVAELVRDKTVVVIAHRLRSVRSAARIVVVDGGVVAESGTHDELVAAGGLYAGMWFEQQRAGEWRLGGDVPRP</sequence>
<evidence type="ECO:0000256" key="7">
    <source>
        <dbReference type="ARBA" id="ARBA00022989"/>
    </source>
</evidence>
<evidence type="ECO:0000256" key="10">
    <source>
        <dbReference type="SAM" id="Phobius"/>
    </source>
</evidence>
<dbReference type="Gene3D" id="1.20.1560.10">
    <property type="entry name" value="ABC transporter type 1, transmembrane domain"/>
    <property type="match status" value="1"/>
</dbReference>
<dbReference type="InterPro" id="IPR011527">
    <property type="entry name" value="ABC1_TM_dom"/>
</dbReference>
<dbReference type="GO" id="GO:0005524">
    <property type="term" value="F:ATP binding"/>
    <property type="evidence" value="ECO:0007669"/>
    <property type="project" value="UniProtKB-KW"/>
</dbReference>
<evidence type="ECO:0000256" key="9">
    <source>
        <dbReference type="ARBA" id="ARBA00023455"/>
    </source>
</evidence>
<accession>A0A2K2U5P7</accession>
<evidence type="ECO:0000256" key="2">
    <source>
        <dbReference type="ARBA" id="ARBA00022448"/>
    </source>
</evidence>
<dbReference type="GO" id="GO:0005886">
    <property type="term" value="C:plasma membrane"/>
    <property type="evidence" value="ECO:0007669"/>
    <property type="project" value="UniProtKB-SubCell"/>
</dbReference>
<comment type="similarity">
    <text evidence="9">Belongs to the ABC transporter superfamily. Siderophore-Fe(3+) uptake transporter (SIUT) (TC 3.A.1.21) family.</text>
</comment>
<feature type="transmembrane region" description="Helical" evidence="10">
    <location>
        <begin position="31"/>
        <end position="48"/>
    </location>
</feature>
<dbReference type="GO" id="GO:0034040">
    <property type="term" value="F:ATPase-coupled lipid transmembrane transporter activity"/>
    <property type="evidence" value="ECO:0007669"/>
    <property type="project" value="TreeGrafter"/>
</dbReference>
<proteinExistence type="inferred from homology"/>
<dbReference type="SUPFAM" id="SSF90123">
    <property type="entry name" value="ABC transporter transmembrane region"/>
    <property type="match status" value="1"/>
</dbReference>
<keyword evidence="4 10" id="KW-0812">Transmembrane</keyword>
<dbReference type="Pfam" id="PF00005">
    <property type="entry name" value="ABC_tran"/>
    <property type="match status" value="1"/>
</dbReference>
<dbReference type="InterPro" id="IPR017871">
    <property type="entry name" value="ABC_transporter-like_CS"/>
</dbReference>
<feature type="transmembrane region" description="Helical" evidence="10">
    <location>
        <begin position="167"/>
        <end position="185"/>
    </location>
</feature>
<gene>
    <name evidence="13" type="ORF">C2L80_05560</name>
</gene>
<dbReference type="PROSITE" id="PS00211">
    <property type="entry name" value="ABC_TRANSPORTER_1"/>
    <property type="match status" value="1"/>
</dbReference>
<dbReference type="PROSITE" id="PS50893">
    <property type="entry name" value="ABC_TRANSPORTER_2"/>
    <property type="match status" value="1"/>
</dbReference>
<keyword evidence="3" id="KW-1003">Cell membrane</keyword>
<dbReference type="PANTHER" id="PTHR24221">
    <property type="entry name" value="ATP-BINDING CASSETTE SUB-FAMILY B"/>
    <property type="match status" value="1"/>
</dbReference>
<dbReference type="SMART" id="SM00382">
    <property type="entry name" value="AAA"/>
    <property type="match status" value="1"/>
</dbReference>
<evidence type="ECO:0000256" key="3">
    <source>
        <dbReference type="ARBA" id="ARBA00022475"/>
    </source>
</evidence>
<feature type="transmembrane region" description="Helical" evidence="10">
    <location>
        <begin position="252"/>
        <end position="275"/>
    </location>
</feature>
<evidence type="ECO:0000259" key="12">
    <source>
        <dbReference type="PROSITE" id="PS50929"/>
    </source>
</evidence>
<feature type="domain" description="ABC transmembrane type-1" evidence="12">
    <location>
        <begin position="30"/>
        <end position="309"/>
    </location>
</feature>
<dbReference type="InterPro" id="IPR003593">
    <property type="entry name" value="AAA+_ATPase"/>
</dbReference>
<keyword evidence="8 10" id="KW-0472">Membrane</keyword>
<comment type="subcellular location">
    <subcellularLocation>
        <location evidence="1">Cell inner membrane</location>
        <topology evidence="1">Multi-pass membrane protein</topology>
    </subcellularLocation>
</comment>
<evidence type="ECO:0000256" key="1">
    <source>
        <dbReference type="ARBA" id="ARBA00004429"/>
    </source>
</evidence>
<feature type="transmembrane region" description="Helical" evidence="10">
    <location>
        <begin position="141"/>
        <end position="161"/>
    </location>
</feature>
<evidence type="ECO:0000259" key="11">
    <source>
        <dbReference type="PROSITE" id="PS50893"/>
    </source>
</evidence>
<keyword evidence="2" id="KW-0813">Transport</keyword>
<dbReference type="InterPro" id="IPR003439">
    <property type="entry name" value="ABC_transporter-like_ATP-bd"/>
</dbReference>
<dbReference type="AlphaFoldDB" id="A0A2K2U5P7"/>
<feature type="transmembrane region" description="Helical" evidence="10">
    <location>
        <begin position="60"/>
        <end position="78"/>
    </location>
</feature>
<keyword evidence="5" id="KW-0547">Nucleotide-binding</keyword>
<dbReference type="PROSITE" id="PS50929">
    <property type="entry name" value="ABC_TM1F"/>
    <property type="match status" value="1"/>
</dbReference>
<dbReference type="Gene3D" id="3.40.50.300">
    <property type="entry name" value="P-loop containing nucleotide triphosphate hydrolases"/>
    <property type="match status" value="1"/>
</dbReference>
<dbReference type="Proteomes" id="UP000236488">
    <property type="component" value="Unassembled WGS sequence"/>
</dbReference>
<dbReference type="SUPFAM" id="SSF52540">
    <property type="entry name" value="P-loop containing nucleoside triphosphate hydrolases"/>
    <property type="match status" value="1"/>
</dbReference>
<feature type="domain" description="ABC transporter" evidence="11">
    <location>
        <begin position="361"/>
        <end position="596"/>
    </location>
</feature>
<evidence type="ECO:0000256" key="4">
    <source>
        <dbReference type="ARBA" id="ARBA00022692"/>
    </source>
</evidence>
<evidence type="ECO:0000313" key="13">
    <source>
        <dbReference type="EMBL" id="PNV65637.1"/>
    </source>
</evidence>
<evidence type="ECO:0000256" key="8">
    <source>
        <dbReference type="ARBA" id="ARBA00023136"/>
    </source>
</evidence>
<evidence type="ECO:0000256" key="6">
    <source>
        <dbReference type="ARBA" id="ARBA00022840"/>
    </source>
</evidence>
<organism evidence="13 14">
    <name type="scientific">Rubneribacter badeniensis</name>
    <dbReference type="NCBI Taxonomy" id="2070688"/>
    <lineage>
        <taxon>Bacteria</taxon>
        <taxon>Bacillati</taxon>
        <taxon>Actinomycetota</taxon>
        <taxon>Coriobacteriia</taxon>
        <taxon>Eggerthellales</taxon>
        <taxon>Eggerthellaceae</taxon>
        <taxon>Rubneribacter</taxon>
    </lineage>
</organism>
<dbReference type="Pfam" id="PF00664">
    <property type="entry name" value="ABC_membrane"/>
    <property type="match status" value="1"/>
</dbReference>
<protein>
    <submittedName>
        <fullName evidence="13">ABC transporter ATP-binding protein</fullName>
    </submittedName>
</protein>
<keyword evidence="14" id="KW-1185">Reference proteome</keyword>
<evidence type="ECO:0000313" key="14">
    <source>
        <dbReference type="Proteomes" id="UP000236488"/>
    </source>
</evidence>
<dbReference type="EMBL" id="PPEL01000022">
    <property type="protein sequence ID" value="PNV65637.1"/>
    <property type="molecule type" value="Genomic_DNA"/>
</dbReference>
<comment type="caution">
    <text evidence="13">The sequence shown here is derived from an EMBL/GenBank/DDBJ whole genome shotgun (WGS) entry which is preliminary data.</text>
</comment>
<dbReference type="GO" id="GO:0140359">
    <property type="term" value="F:ABC-type transporter activity"/>
    <property type="evidence" value="ECO:0007669"/>
    <property type="project" value="InterPro"/>
</dbReference>
<dbReference type="FunFam" id="3.40.50.300:FF:000221">
    <property type="entry name" value="Multidrug ABC transporter ATP-binding protein"/>
    <property type="match status" value="1"/>
</dbReference>
<dbReference type="PANTHER" id="PTHR24221:SF397">
    <property type="entry name" value="ABC TRANSPORTER, ATP-BINDING TRANSMEMBRANE PROTEIN"/>
    <property type="match status" value="1"/>
</dbReference>
<keyword evidence="7 10" id="KW-1133">Transmembrane helix</keyword>
<dbReference type="InterPro" id="IPR039421">
    <property type="entry name" value="Type_1_exporter"/>
</dbReference>
<evidence type="ECO:0000256" key="5">
    <source>
        <dbReference type="ARBA" id="ARBA00022741"/>
    </source>
</evidence>
<dbReference type="RefSeq" id="WP_087197605.1">
    <property type="nucleotide sequence ID" value="NZ_DBEYRC010000129.1"/>
</dbReference>
<dbReference type="InterPro" id="IPR036640">
    <property type="entry name" value="ABC1_TM_sf"/>
</dbReference>
<keyword evidence="6 13" id="KW-0067">ATP-binding</keyword>